<dbReference type="Proteomes" id="UP000541444">
    <property type="component" value="Unassembled WGS sequence"/>
</dbReference>
<proteinExistence type="predicted"/>
<dbReference type="EMBL" id="JACGCM010001604">
    <property type="protein sequence ID" value="KAF6152840.1"/>
    <property type="molecule type" value="Genomic_DNA"/>
</dbReference>
<organism evidence="1 2">
    <name type="scientific">Kingdonia uniflora</name>
    <dbReference type="NCBI Taxonomy" id="39325"/>
    <lineage>
        <taxon>Eukaryota</taxon>
        <taxon>Viridiplantae</taxon>
        <taxon>Streptophyta</taxon>
        <taxon>Embryophyta</taxon>
        <taxon>Tracheophyta</taxon>
        <taxon>Spermatophyta</taxon>
        <taxon>Magnoliopsida</taxon>
        <taxon>Ranunculales</taxon>
        <taxon>Circaeasteraceae</taxon>
        <taxon>Kingdonia</taxon>
    </lineage>
</organism>
<dbReference type="PANTHER" id="PTHR48040:SF12">
    <property type="entry name" value="ABC TRANSPORTER G FAMILY MEMBER 32-LIKE ISOFORM X1"/>
    <property type="match status" value="1"/>
</dbReference>
<evidence type="ECO:0000313" key="1">
    <source>
        <dbReference type="EMBL" id="KAF6152840.1"/>
    </source>
</evidence>
<protein>
    <recommendedName>
        <fullName evidence="3">ABC transporter family G domain-containing protein</fullName>
    </recommendedName>
</protein>
<keyword evidence="2" id="KW-1185">Reference proteome</keyword>
<gene>
    <name evidence="1" type="ORF">GIB67_025858</name>
</gene>
<comment type="caution">
    <text evidence="1">The sequence shown here is derived from an EMBL/GenBank/DDBJ whole genome shotgun (WGS) entry which is preliminary data.</text>
</comment>
<accession>A0A7J7MDG9</accession>
<reference evidence="1 2" key="1">
    <citation type="journal article" date="2020" name="IScience">
        <title>Genome Sequencing of the Endangered Kingdonia uniflora (Circaeasteraceae, Ranunculales) Reveals Potential Mechanisms of Evolutionary Specialization.</title>
        <authorList>
            <person name="Sun Y."/>
            <person name="Deng T."/>
            <person name="Zhang A."/>
            <person name="Moore M.J."/>
            <person name="Landis J.B."/>
            <person name="Lin N."/>
            <person name="Zhang H."/>
            <person name="Zhang X."/>
            <person name="Huang J."/>
            <person name="Zhang X."/>
            <person name="Sun H."/>
            <person name="Wang H."/>
        </authorList>
    </citation>
    <scope>NUCLEOTIDE SEQUENCE [LARGE SCALE GENOMIC DNA]</scope>
    <source>
        <strain evidence="1">TB1705</strain>
        <tissue evidence="1">Leaf</tissue>
    </source>
</reference>
<evidence type="ECO:0000313" key="2">
    <source>
        <dbReference type="Proteomes" id="UP000541444"/>
    </source>
</evidence>
<dbReference type="PANTHER" id="PTHR48040">
    <property type="entry name" value="PLEIOTROPIC DRUG RESISTANCE PROTEIN 1-LIKE ISOFORM X1"/>
    <property type="match status" value="1"/>
</dbReference>
<sequence length="135" mass="15389">MRIVRNILYTGCTIVCTFHQPSTNIFESFDELLFMKHGGWLIYAGLLGAKSQKLVKFFEGIEGVQKIVSGYNPAAWMLEVTSPSEECCLGVDSAEFNWRSRLFQENRQFIETLSKPSIDTKDLSFPAKYSKSFLN</sequence>
<dbReference type="OrthoDB" id="66620at2759"/>
<dbReference type="AlphaFoldDB" id="A0A7J7MDG9"/>
<name>A0A7J7MDG9_9MAGN</name>
<evidence type="ECO:0008006" key="3">
    <source>
        <dbReference type="Google" id="ProtNLM"/>
    </source>
</evidence>